<dbReference type="Ensembl" id="ENSMPUT00000010969.1">
    <property type="protein sequence ID" value="ENSMPUP00000010790.1"/>
    <property type="gene ID" value="ENSMPUG00000010877.1"/>
</dbReference>
<feature type="region of interest" description="Disordered" evidence="1">
    <location>
        <begin position="1"/>
        <end position="23"/>
    </location>
</feature>
<sequence>MTAEDSVPSEELGATEEGVPAVDGLTEEAELVLKEAEAWEELELELDNSVVTSTLEASGLGPSHLSMKHVLQQVADWWDSGYRWQLRQKFQKGEKALLCPSSLQRLHRQPEAHPSASCPAKSHLLQKPPSRGSWVAQWVKPLPSAQVMISGSWDRVPHPASSSLSLSLCLSAHL</sequence>
<evidence type="ECO:0000256" key="1">
    <source>
        <dbReference type="SAM" id="MobiDB-lite"/>
    </source>
</evidence>
<evidence type="ECO:0000313" key="2">
    <source>
        <dbReference type="Ensembl" id="ENSMPUP00000010790.1"/>
    </source>
</evidence>
<reference evidence="2" key="1">
    <citation type="submission" date="2024-06" db="UniProtKB">
        <authorList>
            <consortium name="Ensembl"/>
        </authorList>
    </citation>
    <scope>IDENTIFICATION</scope>
</reference>
<dbReference type="InParanoid" id="M3YHI3"/>
<name>M3YHI3_MUSPF</name>
<proteinExistence type="predicted"/>
<dbReference type="EMBL" id="AEYP01079486">
    <property type="status" value="NOT_ANNOTATED_CDS"/>
    <property type="molecule type" value="Genomic_DNA"/>
</dbReference>
<dbReference type="AlphaFoldDB" id="M3YHI3"/>
<dbReference type="STRING" id="9669.ENSMPUP00000010790"/>
<protein>
    <submittedName>
        <fullName evidence="2">Uncharacterized protein</fullName>
    </submittedName>
</protein>
<accession>M3YHI3</accession>
<organism evidence="2">
    <name type="scientific">Mustela putorius furo</name>
    <name type="common">European domestic ferret</name>
    <name type="synonym">Mustela furo</name>
    <dbReference type="NCBI Taxonomy" id="9669"/>
    <lineage>
        <taxon>Eukaryota</taxon>
        <taxon>Metazoa</taxon>
        <taxon>Chordata</taxon>
        <taxon>Craniata</taxon>
        <taxon>Vertebrata</taxon>
        <taxon>Euteleostomi</taxon>
        <taxon>Mammalia</taxon>
        <taxon>Eutheria</taxon>
        <taxon>Laurasiatheria</taxon>
        <taxon>Carnivora</taxon>
        <taxon>Caniformia</taxon>
        <taxon>Musteloidea</taxon>
        <taxon>Mustelidae</taxon>
        <taxon>Mustelinae</taxon>
        <taxon>Mustela</taxon>
    </lineage>
</organism>
<dbReference type="HOGENOM" id="CLU_1539515_0_0_1"/>
<dbReference type="eggNOG" id="KOG4360">
    <property type="taxonomic scope" value="Eukaryota"/>
</dbReference>